<evidence type="ECO:0000313" key="4">
    <source>
        <dbReference type="Proteomes" id="UP000092154"/>
    </source>
</evidence>
<feature type="transmembrane region" description="Helical" evidence="2">
    <location>
        <begin position="56"/>
        <end position="75"/>
    </location>
</feature>
<feature type="transmembrane region" description="Helical" evidence="2">
    <location>
        <begin position="138"/>
        <end position="159"/>
    </location>
</feature>
<keyword evidence="2" id="KW-1133">Transmembrane helix</keyword>
<feature type="transmembrane region" description="Helical" evidence="2">
    <location>
        <begin position="246"/>
        <end position="267"/>
    </location>
</feature>
<keyword evidence="2" id="KW-0812">Transmembrane</keyword>
<keyword evidence="2" id="KW-0472">Membrane</keyword>
<evidence type="ECO:0000313" key="3">
    <source>
        <dbReference type="EMBL" id="OAX40968.1"/>
    </source>
</evidence>
<dbReference type="EMBL" id="KV448194">
    <property type="protein sequence ID" value="OAX40968.1"/>
    <property type="molecule type" value="Genomic_DNA"/>
</dbReference>
<feature type="transmembrane region" description="Helical" evidence="2">
    <location>
        <begin position="217"/>
        <end position="240"/>
    </location>
</feature>
<reference evidence="3 4" key="1">
    <citation type="submission" date="2016-06" db="EMBL/GenBank/DDBJ databases">
        <title>Comparative genomics of the ectomycorrhizal sister species Rhizopogon vinicolor and Rhizopogon vesiculosus (Basidiomycota: Boletales) reveals a divergence of the mating type B locus.</title>
        <authorList>
            <consortium name="DOE Joint Genome Institute"/>
            <person name="Mujic A.B."/>
            <person name="Kuo A."/>
            <person name="Tritt A."/>
            <person name="Lipzen A."/>
            <person name="Chen C."/>
            <person name="Johnson J."/>
            <person name="Sharma A."/>
            <person name="Barry K."/>
            <person name="Grigoriev I.V."/>
            <person name="Spatafora J.W."/>
        </authorList>
    </citation>
    <scope>NUCLEOTIDE SEQUENCE [LARGE SCALE GENOMIC DNA]</scope>
    <source>
        <strain evidence="3 4">AM-OR11-026</strain>
    </source>
</reference>
<gene>
    <name evidence="3" type="ORF">K503DRAFT_798356</name>
</gene>
<feature type="transmembrane region" description="Helical" evidence="2">
    <location>
        <begin position="17"/>
        <end position="35"/>
    </location>
</feature>
<dbReference type="OrthoDB" id="2905268at2759"/>
<dbReference type="Proteomes" id="UP000092154">
    <property type="component" value="Unassembled WGS sequence"/>
</dbReference>
<dbReference type="InParanoid" id="A0A1B7N804"/>
<accession>A0A1B7N804</accession>
<sequence>MSSYTPQTNSWLERSRLIGTVLAGGSYGAFLLLTIQSLIVLTRRPRHGGKIADHRVVLVFYIIITFALGTTSSAMDIKFTEMIWIDLRDAPGGPLALIEDAWSYRTNVVALCCGHIQEWFMQGLLLHRCFVIWNWTRWVVIPMTTGFTTMIALSIVVQVQSSTGIPVYNIKVELFYLCIQVGLNVIYTILVAYRLLSMRSQLRQVTGQYDSSTYDTIVLMVVESAMPYTIFAIVFIVSIALENNGLSTLCFLSIGKVQGIAQLFIILRVARGRAITNEWSTRAAAAPTTVLFSGTVSDGAEESMNGQVARPEQDNVTVQTHSTSEKAAEENVCMA</sequence>
<dbReference type="AlphaFoldDB" id="A0A1B7N804"/>
<evidence type="ECO:0000256" key="2">
    <source>
        <dbReference type="SAM" id="Phobius"/>
    </source>
</evidence>
<proteinExistence type="predicted"/>
<feature type="region of interest" description="Disordered" evidence="1">
    <location>
        <begin position="306"/>
        <end position="326"/>
    </location>
</feature>
<protein>
    <submittedName>
        <fullName evidence="3">Uncharacterized protein</fullName>
    </submittedName>
</protein>
<name>A0A1B7N804_9AGAM</name>
<organism evidence="3 4">
    <name type="scientific">Rhizopogon vinicolor AM-OR11-026</name>
    <dbReference type="NCBI Taxonomy" id="1314800"/>
    <lineage>
        <taxon>Eukaryota</taxon>
        <taxon>Fungi</taxon>
        <taxon>Dikarya</taxon>
        <taxon>Basidiomycota</taxon>
        <taxon>Agaricomycotina</taxon>
        <taxon>Agaricomycetes</taxon>
        <taxon>Agaricomycetidae</taxon>
        <taxon>Boletales</taxon>
        <taxon>Suillineae</taxon>
        <taxon>Rhizopogonaceae</taxon>
        <taxon>Rhizopogon</taxon>
    </lineage>
</organism>
<evidence type="ECO:0000256" key="1">
    <source>
        <dbReference type="SAM" id="MobiDB-lite"/>
    </source>
</evidence>
<feature type="transmembrane region" description="Helical" evidence="2">
    <location>
        <begin position="174"/>
        <end position="196"/>
    </location>
</feature>
<keyword evidence="4" id="KW-1185">Reference proteome</keyword>